<feature type="non-terminal residue" evidence="1">
    <location>
        <position position="1"/>
    </location>
</feature>
<evidence type="ECO:0000313" key="2">
    <source>
        <dbReference type="Proteomes" id="UP000708148"/>
    </source>
</evidence>
<feature type="non-terminal residue" evidence="1">
    <location>
        <position position="101"/>
    </location>
</feature>
<sequence>GLICECRVHIGQSGGKAKGDQTSGDARLAALAMVQQARSSKPGAEAAENILREAWAKVDPEPRGYPRQVDLVVVAAIGWAAATSGCVALARECSRRAELSQ</sequence>
<organism evidence="1 2">
    <name type="scientific">Ostreobium quekettii</name>
    <dbReference type="NCBI Taxonomy" id="121088"/>
    <lineage>
        <taxon>Eukaryota</taxon>
        <taxon>Viridiplantae</taxon>
        <taxon>Chlorophyta</taxon>
        <taxon>core chlorophytes</taxon>
        <taxon>Ulvophyceae</taxon>
        <taxon>TCBD clade</taxon>
        <taxon>Bryopsidales</taxon>
        <taxon>Ostreobineae</taxon>
        <taxon>Ostreobiaceae</taxon>
        <taxon>Ostreobium</taxon>
    </lineage>
</organism>
<protein>
    <submittedName>
        <fullName evidence="1">Uncharacterized protein</fullName>
    </submittedName>
</protein>
<gene>
    <name evidence="1" type="ORF">OSTQU699_LOCUS7007</name>
</gene>
<reference evidence="1" key="1">
    <citation type="submission" date="2020-12" db="EMBL/GenBank/DDBJ databases">
        <authorList>
            <person name="Iha C."/>
        </authorList>
    </citation>
    <scope>NUCLEOTIDE SEQUENCE</scope>
</reference>
<accession>A0A8S1JDC5</accession>
<keyword evidence="2" id="KW-1185">Reference proteome</keyword>
<comment type="caution">
    <text evidence="1">The sequence shown here is derived from an EMBL/GenBank/DDBJ whole genome shotgun (WGS) entry which is preliminary data.</text>
</comment>
<name>A0A8S1JDC5_9CHLO</name>
<proteinExistence type="predicted"/>
<evidence type="ECO:0000313" key="1">
    <source>
        <dbReference type="EMBL" id="CAD7701650.1"/>
    </source>
</evidence>
<dbReference type="OrthoDB" id="68437at2759"/>
<dbReference type="AlphaFoldDB" id="A0A8S1JDC5"/>
<dbReference type="Proteomes" id="UP000708148">
    <property type="component" value="Unassembled WGS sequence"/>
</dbReference>
<dbReference type="EMBL" id="CAJHUC010001596">
    <property type="protein sequence ID" value="CAD7701650.1"/>
    <property type="molecule type" value="Genomic_DNA"/>
</dbReference>